<keyword evidence="1" id="KW-1133">Transmembrane helix</keyword>
<proteinExistence type="predicted"/>
<dbReference type="Pfam" id="PF23858">
    <property type="entry name" value="DUF7220"/>
    <property type="match status" value="1"/>
</dbReference>
<comment type="caution">
    <text evidence="2">The sequence shown here is derived from an EMBL/GenBank/DDBJ whole genome shotgun (WGS) entry which is preliminary data.</text>
</comment>
<dbReference type="STRING" id="1777141.AWB80_08153"/>
<keyword evidence="3" id="KW-1185">Reference proteome</keyword>
<keyword evidence="1" id="KW-0472">Membrane</keyword>
<name>A0A158E3Z3_9BURK</name>
<sequence>MQTKTQSLIETLLNTALGYGINLSAQIAIFPLFGIHIAFHESAMIGVAFTGISIARGFALRRLFNWIHSVRPAKA</sequence>
<protein>
    <submittedName>
        <fullName evidence="2">Uncharacterized protein</fullName>
    </submittedName>
</protein>
<dbReference type="InterPro" id="IPR055644">
    <property type="entry name" value="DUF7220"/>
</dbReference>
<reference evidence="2" key="1">
    <citation type="submission" date="2016-01" db="EMBL/GenBank/DDBJ databases">
        <authorList>
            <person name="Peeters C."/>
        </authorList>
    </citation>
    <scope>NUCLEOTIDE SEQUENCE [LARGE SCALE GENOMIC DNA]</scope>
    <source>
        <strain evidence="2">LMG 29323</strain>
    </source>
</reference>
<dbReference type="RefSeq" id="WP_061180322.1">
    <property type="nucleotide sequence ID" value="NZ_FCOE02000068.1"/>
</dbReference>
<dbReference type="AlphaFoldDB" id="A0A158E3Z3"/>
<accession>A0A158E3Z3</accession>
<dbReference type="EMBL" id="FCOE02000068">
    <property type="protein sequence ID" value="SAL01558.1"/>
    <property type="molecule type" value="Genomic_DNA"/>
</dbReference>
<keyword evidence="1" id="KW-0812">Transmembrane</keyword>
<dbReference type="OrthoDB" id="1451648at2"/>
<evidence type="ECO:0000313" key="2">
    <source>
        <dbReference type="EMBL" id="SAL01558.1"/>
    </source>
</evidence>
<evidence type="ECO:0000256" key="1">
    <source>
        <dbReference type="SAM" id="Phobius"/>
    </source>
</evidence>
<gene>
    <name evidence="2" type="ORF">AWB80_08153</name>
</gene>
<feature type="transmembrane region" description="Helical" evidence="1">
    <location>
        <begin position="12"/>
        <end position="37"/>
    </location>
</feature>
<feature type="transmembrane region" description="Helical" evidence="1">
    <location>
        <begin position="43"/>
        <end position="64"/>
    </location>
</feature>
<dbReference type="Proteomes" id="UP000054911">
    <property type="component" value="Unassembled WGS sequence"/>
</dbReference>
<evidence type="ECO:0000313" key="3">
    <source>
        <dbReference type="Proteomes" id="UP000054911"/>
    </source>
</evidence>
<organism evidence="2 3">
    <name type="scientific">Caballeronia pedi</name>
    <dbReference type="NCBI Taxonomy" id="1777141"/>
    <lineage>
        <taxon>Bacteria</taxon>
        <taxon>Pseudomonadati</taxon>
        <taxon>Pseudomonadota</taxon>
        <taxon>Betaproteobacteria</taxon>
        <taxon>Burkholderiales</taxon>
        <taxon>Burkholderiaceae</taxon>
        <taxon>Caballeronia</taxon>
    </lineage>
</organism>